<feature type="region of interest" description="Disordered" evidence="4">
    <location>
        <begin position="916"/>
        <end position="1019"/>
    </location>
</feature>
<dbReference type="GO" id="GO:0043813">
    <property type="term" value="F:phosphatidylinositol-3,5-bisphosphate 5-phosphatase activity"/>
    <property type="evidence" value="ECO:0007669"/>
    <property type="project" value="InterPro"/>
</dbReference>
<evidence type="ECO:0000256" key="1">
    <source>
        <dbReference type="ARBA" id="ARBA00004308"/>
    </source>
</evidence>
<keyword evidence="7" id="KW-1185">Reference proteome</keyword>
<evidence type="ECO:0000256" key="2">
    <source>
        <dbReference type="ARBA" id="ARBA00022801"/>
    </source>
</evidence>
<evidence type="ECO:0000313" key="6">
    <source>
        <dbReference type="EMBL" id="KAJ1735429.1"/>
    </source>
</evidence>
<dbReference type="Pfam" id="PF17237">
    <property type="entry name" value="Emr1"/>
    <property type="match status" value="1"/>
</dbReference>
<keyword evidence="3" id="KW-0472">Membrane</keyword>
<evidence type="ECO:0000313" key="7">
    <source>
        <dbReference type="Proteomes" id="UP001143981"/>
    </source>
</evidence>
<dbReference type="GO" id="GO:0046856">
    <property type="term" value="P:phosphatidylinositol dephosphorylation"/>
    <property type="evidence" value="ECO:0007669"/>
    <property type="project" value="InterPro"/>
</dbReference>
<comment type="caution">
    <text evidence="6">The sequence shown here is derived from an EMBL/GenBank/DDBJ whole genome shotgun (WGS) entry which is preliminary data.</text>
</comment>
<feature type="compositionally biased region" description="Low complexity" evidence="4">
    <location>
        <begin position="988"/>
        <end position="1003"/>
    </location>
</feature>
<proteinExistence type="predicted"/>
<dbReference type="GO" id="GO:0005739">
    <property type="term" value="C:mitochondrion"/>
    <property type="evidence" value="ECO:0007669"/>
    <property type="project" value="GOC"/>
</dbReference>
<sequence length="1185" mass="130729">MSSGDEHALQRPTAMLNLFEIYESKSQLCIVGSNESEGYYRVLRINRTASDIGQMATDDGITHSRESIQQLVARMLASGMRLVVSGVLGIVGFVRFTKGYYISLVTGRKPVALLGGHHVYHIEDIRLFSIAYRPERSDAEERCIARFRNVDLTKNFYYSHTYDITHTLQRNVAMCQPAAAGRVGRQKWEYNSMFVWNYQLICNATQGFGVGAEWAIALIHGYVDQSRLSIFGRDVYITLIARRSRVFAGVRYLKRGVNDAGYVANDVETEQIVSTMELTSFDMPYGRPFSSPNYTSYVQHRGSIPLFWSQETSGIAPKPPIEINVRDPYFVEAGRHFDSLFRRYGTPVVVLNLIKTKERAKRESVLGEEFSEGIHYLNQFLPRGKKIRYLAWDMSRAKKNRQEDVLAILEVIAEETLALTGYFHNGSELYSNYLKRRAAGDRASQRKGIRRQTGIVRSNCIDCLDRTNAAQSIISKVALAHQLFELGQIDEPVLSFNTDAAMIIEEMYHDLGNTIALQYGGSHLVNTVQTYRRSTNWRSHSRDIVESLRRYYSNSLLDMERQEAITYFLEKSIFPECNPAASRAGHPLDGDGVGVVVSRPNQVGKPVFRKWWTTLGDSDDEFAGSSTNGREYDDDDGDGVGSSSSSSSSNDAGGGGDGIGGRGDLRYDADDADPTRADAPGGDGSNNNSGGRSNGGSDSGSDDGTSAAIRPQAPAKATAEQARDGYWNEYYRPHTYTSFDELFVSSLNTSASLHPTANVQDIPSPFADRGSQGRKAVSRARYAQREPKWLRSEAKRHADPTRASRREIYERVCAKTITQQPLQPLGIGGWFTDGISAPLQEPSVSQAEVDEYEKYVHQFDDLKKWVVPPSTLLYSDYLRARDGGLPLSGGTDPGRYRLGVPSGLSIDTSAAPIYAHGDGWQSRRSQTPVPGASVRARQAPHSAQPAHGRHLRRLLGPHHTLSPTLSPTTGRQRSSTSGERGALWGLWSQHQQQQQGRHQSKQSPAPAEQGEQPLPSRPASRFGLARAAASSLLPLSAGLPRMALGTLGRRARHAHDRSRSLDLTGADALKMPAALGPSGAGLGGAAVGAEPRVAEADLAMYQQYATRLRRAAHAPATGRVRPSRLPVLSTMRLLPNFRAIFASFRTDDEERSFRNAAILRLAGFVAACAAMSIIATQYKVRPVCD</sequence>
<evidence type="ECO:0000256" key="4">
    <source>
        <dbReference type="SAM" id="MobiDB-lite"/>
    </source>
</evidence>
<feature type="region of interest" description="Disordered" evidence="4">
    <location>
        <begin position="619"/>
        <end position="721"/>
    </location>
</feature>
<keyword evidence="2" id="KW-0378">Hydrolase</keyword>
<dbReference type="PANTHER" id="PTHR45738:SF5">
    <property type="entry name" value="POLYPHOSPHOINOSITIDE PHOSPHATASE"/>
    <property type="match status" value="1"/>
</dbReference>
<dbReference type="InterPro" id="IPR035195">
    <property type="entry name" value="Emr1"/>
</dbReference>
<feature type="compositionally biased region" description="Low complexity" evidence="4">
    <location>
        <begin position="641"/>
        <end position="651"/>
    </location>
</feature>
<protein>
    <submittedName>
        <fullName evidence="6">Phosphatidylinositol-3,5-bisphosphate 5-phosphatase</fullName>
    </submittedName>
</protein>
<dbReference type="AlphaFoldDB" id="A0A9W8CYY2"/>
<organism evidence="6 7">
    <name type="scientific">Coemansia biformis</name>
    <dbReference type="NCBI Taxonomy" id="1286918"/>
    <lineage>
        <taxon>Eukaryota</taxon>
        <taxon>Fungi</taxon>
        <taxon>Fungi incertae sedis</taxon>
        <taxon>Zoopagomycota</taxon>
        <taxon>Kickxellomycotina</taxon>
        <taxon>Kickxellomycetes</taxon>
        <taxon>Kickxellales</taxon>
        <taxon>Kickxellaceae</taxon>
        <taxon>Coemansia</taxon>
    </lineage>
</organism>
<feature type="region of interest" description="Disordered" evidence="4">
    <location>
        <begin position="761"/>
        <end position="783"/>
    </location>
</feature>
<dbReference type="GO" id="GO:0012505">
    <property type="term" value="C:endomembrane system"/>
    <property type="evidence" value="ECO:0007669"/>
    <property type="project" value="UniProtKB-SubCell"/>
</dbReference>
<feature type="compositionally biased region" description="Polar residues" evidence="4">
    <location>
        <begin position="961"/>
        <end position="978"/>
    </location>
</feature>
<comment type="subcellular location">
    <subcellularLocation>
        <location evidence="1">Endomembrane system</location>
    </subcellularLocation>
</comment>
<dbReference type="Pfam" id="PF02383">
    <property type="entry name" value="Syja_N"/>
    <property type="match status" value="1"/>
</dbReference>
<feature type="compositionally biased region" description="Basic residues" evidence="4">
    <location>
        <begin position="947"/>
        <end position="956"/>
    </location>
</feature>
<gene>
    <name evidence="6" type="primary">FIG4</name>
    <name evidence="6" type="ORF">LPJ61_000552</name>
</gene>
<dbReference type="PROSITE" id="PS50275">
    <property type="entry name" value="SAC"/>
    <property type="match status" value="1"/>
</dbReference>
<dbReference type="EMBL" id="JANBOI010000027">
    <property type="protein sequence ID" value="KAJ1735429.1"/>
    <property type="molecule type" value="Genomic_DNA"/>
</dbReference>
<dbReference type="InterPro" id="IPR043573">
    <property type="entry name" value="Fig4-like"/>
</dbReference>
<feature type="compositionally biased region" description="Low complexity" evidence="4">
    <location>
        <begin position="677"/>
        <end position="691"/>
    </location>
</feature>
<dbReference type="PANTHER" id="PTHR45738">
    <property type="entry name" value="POLYPHOSPHOINOSITIDE PHOSPHATASE"/>
    <property type="match status" value="1"/>
</dbReference>
<accession>A0A9W8CYY2</accession>
<dbReference type="OrthoDB" id="405996at2759"/>
<dbReference type="InterPro" id="IPR002013">
    <property type="entry name" value="SAC_dom"/>
</dbReference>
<dbReference type="Proteomes" id="UP001143981">
    <property type="component" value="Unassembled WGS sequence"/>
</dbReference>
<name>A0A9W8CYY2_9FUNG</name>
<evidence type="ECO:0000256" key="3">
    <source>
        <dbReference type="ARBA" id="ARBA00023136"/>
    </source>
</evidence>
<feature type="compositionally biased region" description="Gly residues" evidence="4">
    <location>
        <begin position="652"/>
        <end position="662"/>
    </location>
</feature>
<feature type="domain" description="SAC" evidence="5">
    <location>
        <begin position="147"/>
        <end position="521"/>
    </location>
</feature>
<dbReference type="GO" id="GO:0007008">
    <property type="term" value="P:outer mitochondrial membrane organization"/>
    <property type="evidence" value="ECO:0007669"/>
    <property type="project" value="InterPro"/>
</dbReference>
<feature type="compositionally biased region" description="Basic and acidic residues" evidence="4">
    <location>
        <begin position="663"/>
        <end position="676"/>
    </location>
</feature>
<evidence type="ECO:0000259" key="5">
    <source>
        <dbReference type="PROSITE" id="PS50275"/>
    </source>
</evidence>
<reference evidence="6" key="1">
    <citation type="submission" date="2022-07" db="EMBL/GenBank/DDBJ databases">
        <title>Phylogenomic reconstructions and comparative analyses of Kickxellomycotina fungi.</title>
        <authorList>
            <person name="Reynolds N.K."/>
            <person name="Stajich J.E."/>
            <person name="Barry K."/>
            <person name="Grigoriev I.V."/>
            <person name="Crous P."/>
            <person name="Smith M.E."/>
        </authorList>
    </citation>
    <scope>NUCLEOTIDE SEQUENCE</scope>
    <source>
        <strain evidence="6">BCRC 34381</strain>
    </source>
</reference>